<dbReference type="Proteomes" id="UP000567293">
    <property type="component" value="Unassembled WGS sequence"/>
</dbReference>
<protein>
    <recommendedName>
        <fullName evidence="3">Right handed beta helix domain-containing protein</fullName>
    </recommendedName>
</protein>
<dbReference type="EMBL" id="JACDQQ010002814">
    <property type="protein sequence ID" value="MBA0089061.1"/>
    <property type="molecule type" value="Genomic_DNA"/>
</dbReference>
<organism evidence="1 2">
    <name type="scientific">Candidatus Acidiferrum panamense</name>
    <dbReference type="NCBI Taxonomy" id="2741543"/>
    <lineage>
        <taxon>Bacteria</taxon>
        <taxon>Pseudomonadati</taxon>
        <taxon>Acidobacteriota</taxon>
        <taxon>Terriglobia</taxon>
        <taxon>Candidatus Acidiferrales</taxon>
        <taxon>Candidatus Acidiferrum</taxon>
    </lineage>
</organism>
<name>A0A7V8NXA3_9BACT</name>
<dbReference type="AlphaFoldDB" id="A0A7V8NXA3"/>
<evidence type="ECO:0008006" key="3">
    <source>
        <dbReference type="Google" id="ProtNLM"/>
    </source>
</evidence>
<proteinExistence type="predicted"/>
<dbReference type="SMART" id="SM00710">
    <property type="entry name" value="PbH1"/>
    <property type="match status" value="6"/>
</dbReference>
<dbReference type="InterPro" id="IPR006626">
    <property type="entry name" value="PbH1"/>
</dbReference>
<comment type="caution">
    <text evidence="1">The sequence shown here is derived from an EMBL/GenBank/DDBJ whole genome shotgun (WGS) entry which is preliminary data.</text>
</comment>
<sequence length="465" mass="47178">MSFSNSQAGGGIYAHGWNHSIEVSNNRVYSNGGTITGGIRFGQIEVPTSATDANGNPVPLNFINSAKVHNNSVTNNVSFGDEFNVDTNAAGGGVAFCTGSDFYDFNFNWVCGNLSTGNGGGVDHRGLSFNGRIRNNTIIFNQSFNQTLDTHGGGIVVEGEPNPGPCGGPPFDVGCSTGLSDGAGNVSIDSNLIIGNIAEGGSGGGIRLENVNGADVARNQNNSTGINPANGAPWAPWWQISITNNIIANNEASWEGGGISLFNAVNTTITGNAVVSNDATATAGVLFDTVGANQGATGTPPPVPPSTGGGTCGTAQCVANNPIVTSTFQPAGHATELNAPTLNLAFGPAVTCPFGLPACQNFSNPQIKNDIFWQNRSFHITVGSNPTPGLQNVITLMPQLSQVTTGACPTGANYWDIGINGDTGVAGGNPGGYRLNPTGSVVGTGGYAGNGTSPSTGSETVYCNG</sequence>
<gene>
    <name evidence="1" type="ORF">HRJ53_29065</name>
</gene>
<reference evidence="1" key="1">
    <citation type="submission" date="2020-06" db="EMBL/GenBank/DDBJ databases">
        <title>Legume-microbial interactions unlock mineral nutrients during tropical forest succession.</title>
        <authorList>
            <person name="Epihov D.Z."/>
        </authorList>
    </citation>
    <scope>NUCLEOTIDE SEQUENCE [LARGE SCALE GENOMIC DNA]</scope>
    <source>
        <strain evidence="1">Pan2503</strain>
    </source>
</reference>
<feature type="non-terminal residue" evidence="1">
    <location>
        <position position="465"/>
    </location>
</feature>
<evidence type="ECO:0000313" key="2">
    <source>
        <dbReference type="Proteomes" id="UP000567293"/>
    </source>
</evidence>
<evidence type="ECO:0000313" key="1">
    <source>
        <dbReference type="EMBL" id="MBA0089061.1"/>
    </source>
</evidence>
<accession>A0A7V8NXA3</accession>
<keyword evidence="2" id="KW-1185">Reference proteome</keyword>